<dbReference type="OrthoDB" id="2192716at2759"/>
<dbReference type="AlphaFoldDB" id="A0A9P6KZL7"/>
<comment type="caution">
    <text evidence="2">The sequence shown here is derived from an EMBL/GenBank/DDBJ whole genome shotgun (WGS) entry which is preliminary data.</text>
</comment>
<keyword evidence="3" id="KW-1185">Reference proteome</keyword>
<dbReference type="EMBL" id="SBJO01000014">
    <property type="protein sequence ID" value="KAF9764636.1"/>
    <property type="molecule type" value="Genomic_DNA"/>
</dbReference>
<feature type="transmembrane region" description="Helical" evidence="1">
    <location>
        <begin position="20"/>
        <end position="43"/>
    </location>
</feature>
<proteinExistence type="predicted"/>
<keyword evidence="1" id="KW-1133">Transmembrane helix</keyword>
<accession>A0A9P6KZL7</accession>
<evidence type="ECO:0000313" key="2">
    <source>
        <dbReference type="EMBL" id="KAF9764636.1"/>
    </source>
</evidence>
<sequence length="106" mass="12405">MDNQVANEGVVHETYTKIRWSLFKIIVVLILFAGGGACIYFGLSPLLEMEFEMKNFANLVFVIFHIYYILSFFGVKKTSQFVFWCASYILLIFASLMFYFYDDVFV</sequence>
<feature type="transmembrane region" description="Helical" evidence="1">
    <location>
        <begin position="55"/>
        <end position="75"/>
    </location>
</feature>
<feature type="transmembrane region" description="Helical" evidence="1">
    <location>
        <begin position="81"/>
        <end position="101"/>
    </location>
</feature>
<evidence type="ECO:0000313" key="3">
    <source>
        <dbReference type="Proteomes" id="UP000740883"/>
    </source>
</evidence>
<evidence type="ECO:0008006" key="4">
    <source>
        <dbReference type="Google" id="ProtNLM"/>
    </source>
</evidence>
<keyword evidence="1" id="KW-0812">Transmembrane</keyword>
<gene>
    <name evidence="2" type="ORF">NGRA_0400</name>
</gene>
<protein>
    <recommendedName>
        <fullName evidence="4">Leptin receptor gene-related protein</fullName>
    </recommendedName>
</protein>
<dbReference type="Proteomes" id="UP000740883">
    <property type="component" value="Unassembled WGS sequence"/>
</dbReference>
<name>A0A9P6KZL7_9MICR</name>
<evidence type="ECO:0000256" key="1">
    <source>
        <dbReference type="SAM" id="Phobius"/>
    </source>
</evidence>
<organism evidence="2 3">
    <name type="scientific">Nosema granulosis</name>
    <dbReference type="NCBI Taxonomy" id="83296"/>
    <lineage>
        <taxon>Eukaryota</taxon>
        <taxon>Fungi</taxon>
        <taxon>Fungi incertae sedis</taxon>
        <taxon>Microsporidia</taxon>
        <taxon>Nosematidae</taxon>
        <taxon>Nosema</taxon>
    </lineage>
</organism>
<reference evidence="2 3" key="1">
    <citation type="journal article" date="2020" name="Genome Biol. Evol.">
        <title>Comparative genomics of strictly vertically transmitted, feminizing microsporidia endosymbionts of amphipod crustaceans.</title>
        <authorList>
            <person name="Cormier A."/>
            <person name="Chebbi M.A."/>
            <person name="Giraud I."/>
            <person name="Wattier R."/>
            <person name="Teixeira M."/>
            <person name="Gilbert C."/>
            <person name="Rigaud T."/>
            <person name="Cordaux R."/>
        </authorList>
    </citation>
    <scope>NUCLEOTIDE SEQUENCE [LARGE SCALE GENOMIC DNA]</scope>
    <source>
        <strain evidence="2 3">Ou3-Ou53</strain>
    </source>
</reference>
<keyword evidence="1" id="KW-0472">Membrane</keyword>